<dbReference type="EMBL" id="AUZY01007158">
    <property type="protein sequence ID" value="EQD51304.1"/>
    <property type="molecule type" value="Genomic_DNA"/>
</dbReference>
<evidence type="ECO:0000256" key="7">
    <source>
        <dbReference type="SAM" id="Phobius"/>
    </source>
</evidence>
<comment type="subcellular location">
    <subcellularLocation>
        <location evidence="1">Cell membrane</location>
        <topology evidence="1">Multi-pass membrane protein</topology>
    </subcellularLocation>
</comment>
<dbReference type="Gene3D" id="1.20.1640.10">
    <property type="entry name" value="Multidrug efflux transporter AcrB transmembrane domain"/>
    <property type="match status" value="1"/>
</dbReference>
<feature type="transmembrane region" description="Helical" evidence="7">
    <location>
        <begin position="119"/>
        <end position="140"/>
    </location>
</feature>
<dbReference type="InterPro" id="IPR050545">
    <property type="entry name" value="Mycobact_MmpL"/>
</dbReference>
<dbReference type="InterPro" id="IPR004869">
    <property type="entry name" value="MMPL_dom"/>
</dbReference>
<evidence type="ECO:0000256" key="5">
    <source>
        <dbReference type="ARBA" id="ARBA00022989"/>
    </source>
</evidence>
<feature type="non-terminal residue" evidence="9">
    <location>
        <position position="1"/>
    </location>
</feature>
<evidence type="ECO:0000256" key="4">
    <source>
        <dbReference type="ARBA" id="ARBA00022692"/>
    </source>
</evidence>
<keyword evidence="3" id="KW-1003">Cell membrane</keyword>
<evidence type="ECO:0000256" key="2">
    <source>
        <dbReference type="ARBA" id="ARBA00010157"/>
    </source>
</evidence>
<dbReference type="PANTHER" id="PTHR33406">
    <property type="entry name" value="MEMBRANE PROTEIN MJ1562-RELATED"/>
    <property type="match status" value="1"/>
</dbReference>
<feature type="transmembrane region" description="Helical" evidence="7">
    <location>
        <begin position="92"/>
        <end position="112"/>
    </location>
</feature>
<dbReference type="SUPFAM" id="SSF82866">
    <property type="entry name" value="Multidrug efflux transporter AcrB transmembrane domain"/>
    <property type="match status" value="1"/>
</dbReference>
<reference evidence="9" key="1">
    <citation type="submission" date="2013-08" db="EMBL/GenBank/DDBJ databases">
        <authorList>
            <person name="Mendez C."/>
            <person name="Richter M."/>
            <person name="Ferrer M."/>
            <person name="Sanchez J."/>
        </authorList>
    </citation>
    <scope>NUCLEOTIDE SEQUENCE</scope>
</reference>
<gene>
    <name evidence="9" type="ORF">B1B_11063</name>
</gene>
<dbReference type="AlphaFoldDB" id="T1BE03"/>
<evidence type="ECO:0000313" key="9">
    <source>
        <dbReference type="EMBL" id="EQD51304.1"/>
    </source>
</evidence>
<protein>
    <submittedName>
        <fullName evidence="9">Membrane protein containing MMPL domain protein</fullName>
    </submittedName>
</protein>
<feature type="transmembrane region" description="Helical" evidence="7">
    <location>
        <begin position="146"/>
        <end position="171"/>
    </location>
</feature>
<evidence type="ECO:0000256" key="1">
    <source>
        <dbReference type="ARBA" id="ARBA00004651"/>
    </source>
</evidence>
<feature type="non-terminal residue" evidence="9">
    <location>
        <position position="281"/>
    </location>
</feature>
<accession>T1BE03</accession>
<comment type="similarity">
    <text evidence="2">Belongs to the resistance-nodulation-cell division (RND) (TC 2.A.6) family. MmpL subfamily.</text>
</comment>
<feature type="transmembrane region" description="Helical" evidence="7">
    <location>
        <begin position="192"/>
        <end position="214"/>
    </location>
</feature>
<reference evidence="9" key="2">
    <citation type="journal article" date="2014" name="ISME J.">
        <title>Microbial stratification in low pH oxic and suboxic macroscopic growths along an acid mine drainage.</title>
        <authorList>
            <person name="Mendez-Garcia C."/>
            <person name="Mesa V."/>
            <person name="Sprenger R.R."/>
            <person name="Richter M."/>
            <person name="Diez M.S."/>
            <person name="Solano J."/>
            <person name="Bargiela R."/>
            <person name="Golyshina O.V."/>
            <person name="Manteca A."/>
            <person name="Ramos J.L."/>
            <person name="Gallego J.R."/>
            <person name="Llorente I."/>
            <person name="Martins Dos Santos V.A."/>
            <person name="Jensen O.N."/>
            <person name="Pelaez A.I."/>
            <person name="Sanchez J."/>
            <person name="Ferrer M."/>
        </authorList>
    </citation>
    <scope>NUCLEOTIDE SEQUENCE</scope>
</reference>
<evidence type="ECO:0000256" key="6">
    <source>
        <dbReference type="ARBA" id="ARBA00023136"/>
    </source>
</evidence>
<feature type="transmembrane region" description="Helical" evidence="7">
    <location>
        <begin position="220"/>
        <end position="240"/>
    </location>
</feature>
<dbReference type="Pfam" id="PF03176">
    <property type="entry name" value="MMPL"/>
    <property type="match status" value="1"/>
</dbReference>
<feature type="domain" description="Membrane transport protein MMPL" evidence="8">
    <location>
        <begin position="27"/>
        <end position="259"/>
    </location>
</feature>
<proteinExistence type="inferred from homology"/>
<dbReference type="PANTHER" id="PTHR33406:SF6">
    <property type="entry name" value="MEMBRANE PROTEIN YDGH-RELATED"/>
    <property type="match status" value="1"/>
</dbReference>
<dbReference type="GO" id="GO:0005886">
    <property type="term" value="C:plasma membrane"/>
    <property type="evidence" value="ECO:0007669"/>
    <property type="project" value="UniProtKB-SubCell"/>
</dbReference>
<name>T1BE03_9ZZZZ</name>
<evidence type="ECO:0000259" key="8">
    <source>
        <dbReference type="Pfam" id="PF03176"/>
    </source>
</evidence>
<keyword evidence="4 7" id="KW-0812">Transmembrane</keyword>
<comment type="caution">
    <text evidence="9">The sequence shown here is derived from an EMBL/GenBank/DDBJ whole genome shotgun (WGS) entry which is preliminary data.</text>
</comment>
<keyword evidence="5 7" id="KW-1133">Transmembrane helix</keyword>
<organism evidence="9">
    <name type="scientific">mine drainage metagenome</name>
    <dbReference type="NCBI Taxonomy" id="410659"/>
    <lineage>
        <taxon>unclassified sequences</taxon>
        <taxon>metagenomes</taxon>
        <taxon>ecological metagenomes</taxon>
    </lineage>
</organism>
<sequence>SLPAWLNLSNLPAAPRAGLLSQVSTYVGKDGRTVRFQVVTNGSGYSAQAGSAFDPLEGEVRGFQSTHPEVTAVYFGGAAPTTRDYQALTNGALEGMLIGVSIGIFIILFLLLGAALVPALALGAIGLSILWSWAAIYAVVGLVEGITLSFLLPLILIILVLGLGMDYNALLLTRVKEERLKDGNSAEAVRRAVTNVGGIVTAASVILGGPFLILGLTSTLGLVAAIGLGIGIATLLQAFVAQTYLTPAILATGGHKMWWGLGSRRSIGNPEPPSSDGTSKP</sequence>
<evidence type="ECO:0000256" key="3">
    <source>
        <dbReference type="ARBA" id="ARBA00022475"/>
    </source>
</evidence>
<keyword evidence="6 7" id="KW-0472">Membrane</keyword>